<dbReference type="PROSITE" id="PS51257">
    <property type="entry name" value="PROKAR_LIPOPROTEIN"/>
    <property type="match status" value="1"/>
</dbReference>
<protein>
    <recommendedName>
        <fullName evidence="3">Lipoprotein</fullName>
    </recommendedName>
</protein>
<reference evidence="1 2" key="2">
    <citation type="submission" date="2011-11" db="EMBL/GenBank/DDBJ databases">
        <authorList>
            <consortium name="US DOE Joint Genome Institute"/>
            <person name="Lucas S."/>
            <person name="Han J."/>
            <person name="Lapidus A."/>
            <person name="Cheng J.-F."/>
            <person name="Goodwin L."/>
            <person name="Pitluck S."/>
            <person name="Peters L."/>
            <person name="Ovchinnikova G."/>
            <person name="Zhang X."/>
            <person name="Detter J.C."/>
            <person name="Han C."/>
            <person name="Tapia R."/>
            <person name="Land M."/>
            <person name="Hauser L."/>
            <person name="Kyrpides N."/>
            <person name="Ivanova N."/>
            <person name="Pagani I."/>
            <person name="Vogl K."/>
            <person name="Liu Z."/>
            <person name="Overmann J."/>
            <person name="Frigaard N.-U."/>
            <person name="Bryant D."/>
            <person name="Woyke T."/>
        </authorList>
    </citation>
    <scope>NUCLEOTIDE SEQUENCE [LARGE SCALE GENOMIC DNA]</scope>
    <source>
        <strain evidence="1 2">970</strain>
    </source>
</reference>
<accession>H8YZS8</accession>
<name>H8YZS8_9GAMM</name>
<dbReference type="Gene3D" id="2.40.50.870">
    <property type="entry name" value="Protein of unknown function (DUF3299)"/>
    <property type="match status" value="1"/>
</dbReference>
<proteinExistence type="predicted"/>
<dbReference type="AlphaFoldDB" id="H8YZS8"/>
<keyword evidence="2" id="KW-1185">Reference proteome</keyword>
<reference evidence="2" key="1">
    <citation type="submission" date="2011-06" db="EMBL/GenBank/DDBJ databases">
        <authorList>
            <consortium name="US DOE Joint Genome Institute (JGI-PGF)"/>
            <person name="Lucas S."/>
            <person name="Han J."/>
            <person name="Lapidus A."/>
            <person name="Cheng J.-F."/>
            <person name="Goodwin L."/>
            <person name="Pitluck S."/>
            <person name="Peters L."/>
            <person name="Land M.L."/>
            <person name="Hauser L."/>
            <person name="Vogl K."/>
            <person name="Liu Z."/>
            <person name="Overmann J."/>
            <person name="Frigaard N.-U."/>
            <person name="Bryant D.A."/>
            <person name="Woyke T.J."/>
        </authorList>
    </citation>
    <scope>NUCLEOTIDE SEQUENCE [LARGE SCALE GENOMIC DNA]</scope>
    <source>
        <strain evidence="2">970</strain>
    </source>
</reference>
<dbReference type="Pfam" id="PF11736">
    <property type="entry name" value="DUF3299"/>
    <property type="match status" value="1"/>
</dbReference>
<evidence type="ECO:0000313" key="1">
    <source>
        <dbReference type="EMBL" id="EIC22205.1"/>
    </source>
</evidence>
<dbReference type="eggNOG" id="COG3495">
    <property type="taxonomic scope" value="Bacteria"/>
</dbReference>
<sequence length="194" mass="21338">MRDNGMNKHGRTALLLDVALAVLLTGLMGGCGEHEPEQRGASAEELTWDDLLPADWQPEKLLENFNAEDIADEDPRAADLMEKLAALWKEAPVVPGLNGRQVRLPGFVVPVNLEAEDIDQFLLVPYFGACIHVPPPPANQTVFVTTRENKPYVGALFDTVWVEGKMQVDNVDSALGSAGYRIDQARVTPYETNE</sequence>
<dbReference type="EMBL" id="JH603169">
    <property type="protein sequence ID" value="EIC22205.1"/>
    <property type="molecule type" value="Genomic_DNA"/>
</dbReference>
<dbReference type="STRING" id="631362.Thi970DRAFT_02457"/>
<evidence type="ECO:0008006" key="3">
    <source>
        <dbReference type="Google" id="ProtNLM"/>
    </source>
</evidence>
<organism evidence="1 2">
    <name type="scientific">Thiorhodovibrio frisius</name>
    <dbReference type="NCBI Taxonomy" id="631362"/>
    <lineage>
        <taxon>Bacteria</taxon>
        <taxon>Pseudomonadati</taxon>
        <taxon>Pseudomonadota</taxon>
        <taxon>Gammaproteobacteria</taxon>
        <taxon>Chromatiales</taxon>
        <taxon>Chromatiaceae</taxon>
        <taxon>Thiorhodovibrio</taxon>
    </lineage>
</organism>
<gene>
    <name evidence="1" type="ORF">Thi970DRAFT_02457</name>
</gene>
<evidence type="ECO:0000313" key="2">
    <source>
        <dbReference type="Proteomes" id="UP000002964"/>
    </source>
</evidence>
<dbReference type="InterPro" id="IPR021727">
    <property type="entry name" value="DUF3299"/>
</dbReference>
<dbReference type="HOGENOM" id="CLU_099457_3_0_6"/>
<dbReference type="Proteomes" id="UP000002964">
    <property type="component" value="Unassembled WGS sequence"/>
</dbReference>